<proteinExistence type="predicted"/>
<dbReference type="InterPro" id="IPR018037">
    <property type="entry name" value="FixH_proteobacterial"/>
</dbReference>
<name>A0A9W6CQC6_XANFL</name>
<dbReference type="InterPro" id="IPR008620">
    <property type="entry name" value="FixH"/>
</dbReference>
<organism evidence="2 4">
    <name type="scientific">Xanthobacter flavus</name>
    <dbReference type="NCBI Taxonomy" id="281"/>
    <lineage>
        <taxon>Bacteria</taxon>
        <taxon>Pseudomonadati</taxon>
        <taxon>Pseudomonadota</taxon>
        <taxon>Alphaproteobacteria</taxon>
        <taxon>Hyphomicrobiales</taxon>
        <taxon>Xanthobacteraceae</taxon>
        <taxon>Xanthobacter</taxon>
    </lineage>
</organism>
<dbReference type="RefSeq" id="WP_281809265.1">
    <property type="nucleotide sequence ID" value="NZ_BSDO01000007.1"/>
</dbReference>
<dbReference type="GeneID" id="95764965"/>
<dbReference type="PIRSF" id="PIRSF011386">
    <property type="entry name" value="FixH"/>
    <property type="match status" value="1"/>
</dbReference>
<protein>
    <submittedName>
        <fullName evidence="2">Nitrogen fixation protein FixH</fullName>
    </submittedName>
</protein>
<keyword evidence="5" id="KW-1185">Reference proteome</keyword>
<evidence type="ECO:0000313" key="5">
    <source>
        <dbReference type="Proteomes" id="UP001245370"/>
    </source>
</evidence>
<reference evidence="3 5" key="2">
    <citation type="submission" date="2023-07" db="EMBL/GenBank/DDBJ databases">
        <title>Genomic Encyclopedia of Type Strains, Phase IV (KMG-IV): sequencing the most valuable type-strain genomes for metagenomic binning, comparative biology and taxonomic classification.</title>
        <authorList>
            <person name="Goeker M."/>
        </authorList>
    </citation>
    <scope>NUCLEOTIDE SEQUENCE [LARGE SCALE GENOMIC DNA]</scope>
    <source>
        <strain evidence="3 5">DSM 338</strain>
    </source>
</reference>
<sequence>MARASAPAASTPKPPRELTGRAVLAILLAFFGVVIGVNVIMARFAVTTFAGVETESSYKAGLAFTAEHQAAERQAAMHWKVDVSLGSPGGGAREVNIVVRDATGKPLTNLVADGVLAHPTDARRDVVLDLEPLGDGRYRARTQAGAGQWDLVIDFAQGGERVFRSKNRVQLP</sequence>
<reference evidence="2" key="1">
    <citation type="submission" date="2022-12" db="EMBL/GenBank/DDBJ databases">
        <title>Reference genome sequencing for broad-spectrum identification of bacterial and archaeal isolates by mass spectrometry.</title>
        <authorList>
            <person name="Sekiguchi Y."/>
            <person name="Tourlousse D.M."/>
        </authorList>
    </citation>
    <scope>NUCLEOTIDE SEQUENCE</scope>
    <source>
        <strain evidence="2">301</strain>
    </source>
</reference>
<dbReference type="Proteomes" id="UP001245370">
    <property type="component" value="Unassembled WGS sequence"/>
</dbReference>
<keyword evidence="1" id="KW-1133">Transmembrane helix</keyword>
<evidence type="ECO:0000313" key="3">
    <source>
        <dbReference type="EMBL" id="MDR6336621.1"/>
    </source>
</evidence>
<accession>A0A9W6CQC6</accession>
<dbReference type="Pfam" id="PF05751">
    <property type="entry name" value="FixH"/>
    <property type="match status" value="1"/>
</dbReference>
<evidence type="ECO:0000313" key="2">
    <source>
        <dbReference type="EMBL" id="GLI24520.1"/>
    </source>
</evidence>
<dbReference type="AlphaFoldDB" id="A0A9W6CQC6"/>
<evidence type="ECO:0000313" key="4">
    <source>
        <dbReference type="Proteomes" id="UP001144397"/>
    </source>
</evidence>
<gene>
    <name evidence="2" type="primary">fixH</name>
    <name evidence="3" type="ORF">GGQ86_005124</name>
    <name evidence="2" type="ORF">XFLAVUS301_41940</name>
</gene>
<dbReference type="EMBL" id="JAVDPY010000014">
    <property type="protein sequence ID" value="MDR6336621.1"/>
    <property type="molecule type" value="Genomic_DNA"/>
</dbReference>
<feature type="transmembrane region" description="Helical" evidence="1">
    <location>
        <begin position="22"/>
        <end position="41"/>
    </location>
</feature>
<keyword evidence="1" id="KW-0812">Transmembrane</keyword>
<dbReference type="EMBL" id="BSDO01000007">
    <property type="protein sequence ID" value="GLI24520.1"/>
    <property type="molecule type" value="Genomic_DNA"/>
</dbReference>
<dbReference type="Proteomes" id="UP001144397">
    <property type="component" value="Unassembled WGS sequence"/>
</dbReference>
<keyword evidence="1" id="KW-0472">Membrane</keyword>
<evidence type="ECO:0000256" key="1">
    <source>
        <dbReference type="SAM" id="Phobius"/>
    </source>
</evidence>
<comment type="caution">
    <text evidence="2">The sequence shown here is derived from an EMBL/GenBank/DDBJ whole genome shotgun (WGS) entry which is preliminary data.</text>
</comment>